<keyword evidence="1" id="KW-0812">Transmembrane</keyword>
<sequence length="195" mass="22704">REQWIVNMAGVGFRRLAQALRSRRSCGVSLSLSGCRAGSSMGKDTLPGPYVKTPEERAAAAAKYNMTIHDYKPYDDNGDGTGDYPHLPDRSQHERDPWYTWDHPDLRRNWGEPMHWNFDMYIRTRVDTSPTVLPWRKMNKQLWGFLGFMLVLFILGENFKSYTPVLPKQYPYNGLYIEKGGDPEKQPEEEKHYEI</sequence>
<dbReference type="AlphaFoldDB" id="A0A3P8WHY7"/>
<dbReference type="FunCoup" id="A0A3P8WHY7">
    <property type="interactions" value="916"/>
</dbReference>
<evidence type="ECO:0000313" key="3">
    <source>
        <dbReference type="Proteomes" id="UP000265120"/>
    </source>
</evidence>
<keyword evidence="1" id="KW-1133">Transmembrane helix</keyword>
<evidence type="ECO:0000256" key="1">
    <source>
        <dbReference type="SAM" id="Phobius"/>
    </source>
</evidence>
<reference evidence="2" key="3">
    <citation type="submission" date="2025-09" db="UniProtKB">
        <authorList>
            <consortium name="Ensembl"/>
        </authorList>
    </citation>
    <scope>IDENTIFICATION</scope>
</reference>
<reference evidence="2" key="2">
    <citation type="submission" date="2025-08" db="UniProtKB">
        <authorList>
            <consortium name="Ensembl"/>
        </authorList>
    </citation>
    <scope>IDENTIFICATION</scope>
</reference>
<dbReference type="InParanoid" id="A0A3P8WHY7"/>
<keyword evidence="3" id="KW-1185">Reference proteome</keyword>
<organism evidence="2 3">
    <name type="scientific">Cynoglossus semilaevis</name>
    <name type="common">Tongue sole</name>
    <dbReference type="NCBI Taxonomy" id="244447"/>
    <lineage>
        <taxon>Eukaryota</taxon>
        <taxon>Metazoa</taxon>
        <taxon>Chordata</taxon>
        <taxon>Craniata</taxon>
        <taxon>Vertebrata</taxon>
        <taxon>Euteleostomi</taxon>
        <taxon>Actinopterygii</taxon>
        <taxon>Neopterygii</taxon>
        <taxon>Teleostei</taxon>
        <taxon>Neoteleostei</taxon>
        <taxon>Acanthomorphata</taxon>
        <taxon>Carangaria</taxon>
        <taxon>Pleuronectiformes</taxon>
        <taxon>Pleuronectoidei</taxon>
        <taxon>Cynoglossidae</taxon>
        <taxon>Cynoglossinae</taxon>
        <taxon>Cynoglossus</taxon>
    </lineage>
</organism>
<dbReference type="InterPro" id="IPR008699">
    <property type="entry name" value="NDUFB8"/>
</dbReference>
<keyword evidence="1" id="KW-0472">Membrane</keyword>
<dbReference type="Proteomes" id="UP000265120">
    <property type="component" value="Chromosome 8"/>
</dbReference>
<feature type="transmembrane region" description="Helical" evidence="1">
    <location>
        <begin position="142"/>
        <end position="159"/>
    </location>
</feature>
<dbReference type="Pfam" id="PF05821">
    <property type="entry name" value="NDUF_B8"/>
    <property type="match status" value="1"/>
</dbReference>
<dbReference type="PANTHER" id="PTHR12840:SF1">
    <property type="entry name" value="NADH DEHYDROGENASE [UBIQUINONE] 1 BETA SUBCOMPLEX SUBUNIT 8, MITOCHONDRIAL"/>
    <property type="match status" value="1"/>
</dbReference>
<reference evidence="2 3" key="1">
    <citation type="journal article" date="2014" name="Nat. Genet.">
        <title>Whole-genome sequence of a flatfish provides insights into ZW sex chromosome evolution and adaptation to a benthic lifestyle.</title>
        <authorList>
            <person name="Chen S."/>
            <person name="Zhang G."/>
            <person name="Shao C."/>
            <person name="Huang Q."/>
            <person name="Liu G."/>
            <person name="Zhang P."/>
            <person name="Song W."/>
            <person name="An N."/>
            <person name="Chalopin D."/>
            <person name="Volff J.N."/>
            <person name="Hong Y."/>
            <person name="Li Q."/>
            <person name="Sha Z."/>
            <person name="Zhou H."/>
            <person name="Xie M."/>
            <person name="Yu Q."/>
            <person name="Liu Y."/>
            <person name="Xiang H."/>
            <person name="Wang N."/>
            <person name="Wu K."/>
            <person name="Yang C."/>
            <person name="Zhou Q."/>
            <person name="Liao X."/>
            <person name="Yang L."/>
            <person name="Hu Q."/>
            <person name="Zhang J."/>
            <person name="Meng L."/>
            <person name="Jin L."/>
            <person name="Tian Y."/>
            <person name="Lian J."/>
            <person name="Yang J."/>
            <person name="Miao G."/>
            <person name="Liu S."/>
            <person name="Liang Z."/>
            <person name="Yan F."/>
            <person name="Li Y."/>
            <person name="Sun B."/>
            <person name="Zhang H."/>
            <person name="Zhang J."/>
            <person name="Zhu Y."/>
            <person name="Du M."/>
            <person name="Zhao Y."/>
            <person name="Schartl M."/>
            <person name="Tang Q."/>
            <person name="Wang J."/>
        </authorList>
    </citation>
    <scope>NUCLEOTIDE SEQUENCE</scope>
</reference>
<dbReference type="GeneTree" id="ENSGT00390000000628"/>
<dbReference type="PANTHER" id="PTHR12840">
    <property type="entry name" value="NADH-UBIQUINONE OXIDOREDUCTASE ASHI SUBUNIT"/>
    <property type="match status" value="1"/>
</dbReference>
<dbReference type="STRING" id="244447.ENSCSEP00000027088"/>
<dbReference type="GO" id="GO:0005739">
    <property type="term" value="C:mitochondrion"/>
    <property type="evidence" value="ECO:0007669"/>
    <property type="project" value="InterPro"/>
</dbReference>
<evidence type="ECO:0000313" key="2">
    <source>
        <dbReference type="Ensembl" id="ENSCSEP00000027088.1"/>
    </source>
</evidence>
<accession>A0A3P8WHY7</accession>
<dbReference type="Ensembl" id="ENSCSET00000027453.1">
    <property type="protein sequence ID" value="ENSCSEP00000027088.1"/>
    <property type="gene ID" value="ENSCSEG00000017176.1"/>
</dbReference>
<protein>
    <submittedName>
        <fullName evidence="2">NADH:ubiquinone oxidoreductase subunit B8</fullName>
    </submittedName>
</protein>
<name>A0A3P8WHY7_CYNSE</name>
<proteinExistence type="predicted"/>